<evidence type="ECO:0000313" key="1">
    <source>
        <dbReference type="Proteomes" id="UP000887565"/>
    </source>
</evidence>
<protein>
    <submittedName>
        <fullName evidence="2">Uncharacterized protein</fullName>
    </submittedName>
</protein>
<keyword evidence="1" id="KW-1185">Reference proteome</keyword>
<reference evidence="2" key="1">
    <citation type="submission" date="2022-11" db="UniProtKB">
        <authorList>
            <consortium name="WormBaseParasite"/>
        </authorList>
    </citation>
    <scope>IDENTIFICATION</scope>
</reference>
<sequence>MIRRYHPTYSTDHQLLTSCQVTWLDKATQMAPLPFQRLNSGRGHQNLGPGIRGLRSPGQLPAQRTKLLFLIMALEVALRGVFDYAEFDGCGHITQKIIVSVNKPISDFLVEGVCNRE</sequence>
<dbReference type="Proteomes" id="UP000887565">
    <property type="component" value="Unplaced"/>
</dbReference>
<dbReference type="WBParaSite" id="nRc.2.0.1.t32459-RA">
    <property type="protein sequence ID" value="nRc.2.0.1.t32459-RA"/>
    <property type="gene ID" value="nRc.2.0.1.g32459"/>
</dbReference>
<organism evidence="1 2">
    <name type="scientific">Romanomermis culicivorax</name>
    <name type="common">Nematode worm</name>
    <dbReference type="NCBI Taxonomy" id="13658"/>
    <lineage>
        <taxon>Eukaryota</taxon>
        <taxon>Metazoa</taxon>
        <taxon>Ecdysozoa</taxon>
        <taxon>Nematoda</taxon>
        <taxon>Enoplea</taxon>
        <taxon>Dorylaimia</taxon>
        <taxon>Mermithida</taxon>
        <taxon>Mermithoidea</taxon>
        <taxon>Mermithidae</taxon>
        <taxon>Romanomermis</taxon>
    </lineage>
</organism>
<dbReference type="AlphaFoldDB" id="A0A915K3P9"/>
<proteinExistence type="predicted"/>
<evidence type="ECO:0000313" key="2">
    <source>
        <dbReference type="WBParaSite" id="nRc.2.0.1.t32459-RA"/>
    </source>
</evidence>
<accession>A0A915K3P9</accession>
<name>A0A915K3P9_ROMCU</name>